<evidence type="ECO:0000313" key="4">
    <source>
        <dbReference type="EMBL" id="KAH7329581.1"/>
    </source>
</evidence>
<evidence type="ECO:0000313" key="5">
    <source>
        <dbReference type="Proteomes" id="UP000813444"/>
    </source>
</evidence>
<dbReference type="PANTHER" id="PTHR43639:SF1">
    <property type="entry name" value="SHORT-CHAIN DEHYDROGENASE_REDUCTASE FAMILY PROTEIN"/>
    <property type="match status" value="1"/>
</dbReference>
<dbReference type="PANTHER" id="PTHR43639">
    <property type="entry name" value="OXIDOREDUCTASE, SHORT-CHAIN DEHYDROGENASE/REDUCTASE FAMILY (AFU_ORTHOLOGUE AFUA_5G02870)"/>
    <property type="match status" value="1"/>
</dbReference>
<evidence type="ECO:0000256" key="2">
    <source>
        <dbReference type="ARBA" id="ARBA00022857"/>
    </source>
</evidence>
<reference evidence="4" key="1">
    <citation type="journal article" date="2021" name="Nat. Commun.">
        <title>Genetic determinants of endophytism in the Arabidopsis root mycobiome.</title>
        <authorList>
            <person name="Mesny F."/>
            <person name="Miyauchi S."/>
            <person name="Thiergart T."/>
            <person name="Pickel B."/>
            <person name="Atanasova L."/>
            <person name="Karlsson M."/>
            <person name="Huettel B."/>
            <person name="Barry K.W."/>
            <person name="Haridas S."/>
            <person name="Chen C."/>
            <person name="Bauer D."/>
            <person name="Andreopoulos W."/>
            <person name="Pangilinan J."/>
            <person name="LaButti K."/>
            <person name="Riley R."/>
            <person name="Lipzen A."/>
            <person name="Clum A."/>
            <person name="Drula E."/>
            <person name="Henrissat B."/>
            <person name="Kohler A."/>
            <person name="Grigoriev I.V."/>
            <person name="Martin F.M."/>
            <person name="Hacquard S."/>
        </authorList>
    </citation>
    <scope>NUCLEOTIDE SEQUENCE</scope>
    <source>
        <strain evidence="4">MPI-CAGE-CH-0235</strain>
    </source>
</reference>
<protein>
    <submittedName>
        <fullName evidence="4">Short-chain dehydrogenase/reductase SDR</fullName>
    </submittedName>
</protein>
<dbReference type="CDD" id="cd05233">
    <property type="entry name" value="SDR_c"/>
    <property type="match status" value="1"/>
</dbReference>
<dbReference type="SUPFAM" id="SSF51735">
    <property type="entry name" value="NAD(P)-binding Rossmann-fold domains"/>
    <property type="match status" value="1"/>
</dbReference>
<dbReference type="OrthoDB" id="47007at2759"/>
<dbReference type="PRINTS" id="PR00080">
    <property type="entry name" value="SDRFAMILY"/>
</dbReference>
<keyword evidence="3" id="KW-0560">Oxidoreductase</keyword>
<dbReference type="Proteomes" id="UP000813444">
    <property type="component" value="Unassembled WGS sequence"/>
</dbReference>
<dbReference type="InterPro" id="IPR020904">
    <property type="entry name" value="Sc_DH/Rdtase_CS"/>
</dbReference>
<dbReference type="InterPro" id="IPR036291">
    <property type="entry name" value="NAD(P)-bd_dom_sf"/>
</dbReference>
<dbReference type="PRINTS" id="PR00081">
    <property type="entry name" value="GDHRDH"/>
</dbReference>
<dbReference type="InterPro" id="IPR002347">
    <property type="entry name" value="SDR_fam"/>
</dbReference>
<organism evidence="4 5">
    <name type="scientific">Stachybotrys elegans</name>
    <dbReference type="NCBI Taxonomy" id="80388"/>
    <lineage>
        <taxon>Eukaryota</taxon>
        <taxon>Fungi</taxon>
        <taxon>Dikarya</taxon>
        <taxon>Ascomycota</taxon>
        <taxon>Pezizomycotina</taxon>
        <taxon>Sordariomycetes</taxon>
        <taxon>Hypocreomycetidae</taxon>
        <taxon>Hypocreales</taxon>
        <taxon>Stachybotryaceae</taxon>
        <taxon>Stachybotrys</taxon>
    </lineage>
</organism>
<accession>A0A8K0WZ57</accession>
<name>A0A8K0WZ57_9HYPO</name>
<dbReference type="EMBL" id="JAGPNK010000001">
    <property type="protein sequence ID" value="KAH7329581.1"/>
    <property type="molecule type" value="Genomic_DNA"/>
</dbReference>
<evidence type="ECO:0000256" key="3">
    <source>
        <dbReference type="ARBA" id="ARBA00023002"/>
    </source>
</evidence>
<gene>
    <name evidence="4" type="ORF">B0I35DRAFT_404782</name>
</gene>
<evidence type="ECO:0000256" key="1">
    <source>
        <dbReference type="ARBA" id="ARBA00006484"/>
    </source>
</evidence>
<comment type="similarity">
    <text evidence="1">Belongs to the short-chain dehydrogenases/reductases (SDR) family.</text>
</comment>
<dbReference type="AlphaFoldDB" id="A0A8K0WZ57"/>
<dbReference type="PROSITE" id="PS00061">
    <property type="entry name" value="ADH_SHORT"/>
    <property type="match status" value="1"/>
</dbReference>
<dbReference type="Gene3D" id="3.40.50.720">
    <property type="entry name" value="NAD(P)-binding Rossmann-like Domain"/>
    <property type="match status" value="1"/>
</dbReference>
<proteinExistence type="inferred from homology"/>
<dbReference type="Pfam" id="PF13561">
    <property type="entry name" value="adh_short_C2"/>
    <property type="match status" value="1"/>
</dbReference>
<sequence length="262" mass="27992">MPSDGAAFATYPSLIDRIVVISGGATGIGASFVEHFALQGSQVIFLDILDEAADTLISTLAGLGVKHVPIFHHCDLTDIDGQLRPTAATILAAYPRVSVVINNAARDERRPTLDITADEWDHDMSTNLRHVFFLTQALMPGLLAAGGAASVINMGSIAWSIPSTGLVPYVASKSAIVGLTKTLAKEFGPRGVRVNSIMPGAIATERQQREILTPEYEAHVRERQSLAGMMKPEQVARMALWLAADDSSGVTQQSFVVDAGWI</sequence>
<dbReference type="FunFam" id="3.40.50.720:FF:000084">
    <property type="entry name" value="Short-chain dehydrogenase reductase"/>
    <property type="match status" value="1"/>
</dbReference>
<comment type="caution">
    <text evidence="4">The sequence shown here is derived from an EMBL/GenBank/DDBJ whole genome shotgun (WGS) entry which is preliminary data.</text>
</comment>
<keyword evidence="5" id="KW-1185">Reference proteome</keyword>
<dbReference type="GO" id="GO:0016491">
    <property type="term" value="F:oxidoreductase activity"/>
    <property type="evidence" value="ECO:0007669"/>
    <property type="project" value="UniProtKB-KW"/>
</dbReference>
<keyword evidence="2" id="KW-0521">NADP</keyword>